<sequence length="236" mass="27734">MPLQNMSAKRQMMKTKLSSKTGTFTFKEMRHKELRDAEDEEDIALVEKLSKKRYSNELDDDDTVPVGTGFQSMLEQFGSDISKAVQAKKKRLEVLTNNYMKGSQHKLEQLWSTHQKQRQKLTQQYSQQVSQTLQLWEAEVQRGEEQEERMNNLFKQQIKVLQQARAAQSLKLKSVRDLYEVFVNNIEEIQKSHHTFLQGATQELRKEMNTLQKKILMDTQQQEMANVRKSLTSMLF</sequence>
<reference evidence="4" key="1">
    <citation type="submission" date="2025-08" db="UniProtKB">
        <authorList>
            <consortium name="Ensembl"/>
        </authorList>
    </citation>
    <scope>IDENTIFICATION</scope>
</reference>
<evidence type="ECO:0000313" key="5">
    <source>
        <dbReference type="Proteomes" id="UP000261520"/>
    </source>
</evidence>
<evidence type="ECO:0000259" key="3">
    <source>
        <dbReference type="Pfam" id="PF04803"/>
    </source>
</evidence>
<name>A0A3B4AAM9_9GOBI</name>
<protein>
    <recommendedName>
        <fullName evidence="3">XLR/SYCP3/FAM9 domain-containing protein</fullName>
    </recommendedName>
</protein>
<dbReference type="InterPro" id="IPR006888">
    <property type="entry name" value="XLR/SYCP3/FAM9_dom"/>
</dbReference>
<dbReference type="PANTHER" id="PTHR19368:SF15">
    <property type="entry name" value="XLR_SYCP3_FAM9 DOMAIN-CONTAINING PROTEIN"/>
    <property type="match status" value="1"/>
</dbReference>
<evidence type="ECO:0000256" key="1">
    <source>
        <dbReference type="ARBA" id="ARBA00010283"/>
    </source>
</evidence>
<accession>A0A3B4AAM9</accession>
<dbReference type="GO" id="GO:0051321">
    <property type="term" value="P:meiotic cell cycle"/>
    <property type="evidence" value="ECO:0007669"/>
    <property type="project" value="TreeGrafter"/>
</dbReference>
<dbReference type="GO" id="GO:0007286">
    <property type="term" value="P:spermatid development"/>
    <property type="evidence" value="ECO:0007669"/>
    <property type="project" value="TreeGrafter"/>
</dbReference>
<evidence type="ECO:0000313" key="4">
    <source>
        <dbReference type="Ensembl" id="ENSPMGP00000013551.1"/>
    </source>
</evidence>
<dbReference type="Proteomes" id="UP000261520">
    <property type="component" value="Unplaced"/>
</dbReference>
<evidence type="ECO:0000256" key="2">
    <source>
        <dbReference type="SAM" id="MobiDB-lite"/>
    </source>
</evidence>
<dbReference type="Pfam" id="PF04803">
    <property type="entry name" value="Cor1"/>
    <property type="match status" value="1"/>
</dbReference>
<proteinExistence type="inferred from homology"/>
<dbReference type="Ensembl" id="ENSPMGT00000014458.1">
    <property type="protein sequence ID" value="ENSPMGP00000013551.1"/>
    <property type="gene ID" value="ENSPMGG00000011139.1"/>
</dbReference>
<comment type="similarity">
    <text evidence="1">Belongs to the XLR/SYCP3 family.</text>
</comment>
<dbReference type="AlphaFoldDB" id="A0A3B4AAM9"/>
<dbReference type="PANTHER" id="PTHR19368">
    <property type="entry name" value="XLR/SCP3/FAM9"/>
    <property type="match status" value="1"/>
</dbReference>
<dbReference type="InterPro" id="IPR051443">
    <property type="entry name" value="XLR/SYCP3"/>
</dbReference>
<keyword evidence="5" id="KW-1185">Reference proteome</keyword>
<reference evidence="4" key="2">
    <citation type="submission" date="2025-09" db="UniProtKB">
        <authorList>
            <consortium name="Ensembl"/>
        </authorList>
    </citation>
    <scope>IDENTIFICATION</scope>
</reference>
<feature type="region of interest" description="Disordered" evidence="2">
    <location>
        <begin position="1"/>
        <end position="24"/>
    </location>
</feature>
<dbReference type="STRING" id="409849.ENSPMGP00000013551"/>
<organism evidence="4 5">
    <name type="scientific">Periophthalmus magnuspinnatus</name>
    <dbReference type="NCBI Taxonomy" id="409849"/>
    <lineage>
        <taxon>Eukaryota</taxon>
        <taxon>Metazoa</taxon>
        <taxon>Chordata</taxon>
        <taxon>Craniata</taxon>
        <taxon>Vertebrata</taxon>
        <taxon>Euteleostomi</taxon>
        <taxon>Actinopterygii</taxon>
        <taxon>Neopterygii</taxon>
        <taxon>Teleostei</taxon>
        <taxon>Neoteleostei</taxon>
        <taxon>Acanthomorphata</taxon>
        <taxon>Gobiaria</taxon>
        <taxon>Gobiiformes</taxon>
        <taxon>Gobioidei</taxon>
        <taxon>Gobiidae</taxon>
        <taxon>Oxudercinae</taxon>
        <taxon>Periophthalmus</taxon>
    </lineage>
</organism>
<feature type="domain" description="XLR/SYCP3/FAM9" evidence="3">
    <location>
        <begin position="83"/>
        <end position="214"/>
    </location>
</feature>
<dbReference type="GO" id="GO:0000795">
    <property type="term" value="C:synaptonemal complex"/>
    <property type="evidence" value="ECO:0007669"/>
    <property type="project" value="TreeGrafter"/>
</dbReference>